<gene>
    <name evidence="3" type="ORF">AWB69_03726</name>
</gene>
<feature type="transmembrane region" description="Helical" evidence="1">
    <location>
        <begin position="355"/>
        <end position="377"/>
    </location>
</feature>
<organism evidence="3 4">
    <name type="scientific">Caballeronia udeis</name>
    <dbReference type="NCBI Taxonomy" id="1232866"/>
    <lineage>
        <taxon>Bacteria</taxon>
        <taxon>Pseudomonadati</taxon>
        <taxon>Pseudomonadota</taxon>
        <taxon>Betaproteobacteria</taxon>
        <taxon>Burkholderiales</taxon>
        <taxon>Burkholderiaceae</taxon>
        <taxon>Caballeronia</taxon>
    </lineage>
</organism>
<feature type="transmembrane region" description="Helical" evidence="1">
    <location>
        <begin position="147"/>
        <end position="167"/>
    </location>
</feature>
<feature type="transmembrane region" description="Helical" evidence="1">
    <location>
        <begin position="259"/>
        <end position="282"/>
    </location>
</feature>
<dbReference type="InterPro" id="IPR002823">
    <property type="entry name" value="DUF112_TM"/>
</dbReference>
<evidence type="ECO:0000313" key="3">
    <source>
        <dbReference type="EMBL" id="SAL38125.1"/>
    </source>
</evidence>
<feature type="transmembrane region" description="Helical" evidence="1">
    <location>
        <begin position="384"/>
        <end position="405"/>
    </location>
</feature>
<dbReference type="RefSeq" id="WP_062087163.1">
    <property type="nucleotide sequence ID" value="NZ_FCOK02000023.1"/>
</dbReference>
<dbReference type="PANTHER" id="PTHR35342">
    <property type="entry name" value="TRICARBOXYLIC TRANSPORT PROTEIN"/>
    <property type="match status" value="1"/>
</dbReference>
<dbReference type="AlphaFoldDB" id="A0A158H1C7"/>
<reference evidence="3 4" key="1">
    <citation type="submission" date="2016-01" db="EMBL/GenBank/DDBJ databases">
        <authorList>
            <person name="Oliw E.H."/>
        </authorList>
    </citation>
    <scope>NUCLEOTIDE SEQUENCE [LARGE SCALE GENOMIC DNA]</scope>
    <source>
        <strain evidence="3">LMG 27134</strain>
    </source>
</reference>
<dbReference type="Pfam" id="PF01970">
    <property type="entry name" value="TctA"/>
    <property type="match status" value="1"/>
</dbReference>
<keyword evidence="1" id="KW-0472">Membrane</keyword>
<accession>A0A158H1C7</accession>
<feature type="transmembrane region" description="Helical" evidence="1">
    <location>
        <begin position="107"/>
        <end position="135"/>
    </location>
</feature>
<feature type="domain" description="DUF112" evidence="2">
    <location>
        <begin position="20"/>
        <end position="438"/>
    </location>
</feature>
<evidence type="ECO:0000256" key="1">
    <source>
        <dbReference type="SAM" id="Phobius"/>
    </source>
</evidence>
<evidence type="ECO:0000259" key="2">
    <source>
        <dbReference type="Pfam" id="PF01970"/>
    </source>
</evidence>
<dbReference type="Proteomes" id="UP000054683">
    <property type="component" value="Unassembled WGS sequence"/>
</dbReference>
<dbReference type="OrthoDB" id="9781349at2"/>
<keyword evidence="1" id="KW-0812">Transmembrane</keyword>
<dbReference type="PANTHER" id="PTHR35342:SF5">
    <property type="entry name" value="TRICARBOXYLIC TRANSPORT PROTEIN"/>
    <property type="match status" value="1"/>
</dbReference>
<proteinExistence type="predicted"/>
<dbReference type="EMBL" id="FCOK02000023">
    <property type="protein sequence ID" value="SAL38125.1"/>
    <property type="molecule type" value="Genomic_DNA"/>
</dbReference>
<protein>
    <submittedName>
        <fullName evidence="3">Tripartite tricarboxylate transporter TctA family protein</fullName>
    </submittedName>
</protein>
<sequence length="518" mass="54393">MESLYGILHGLAVAIQPTHLLYTLIGVFIGTMISHLPGIGPSAGIALLIPVTFGMDPITALMMLTGIYYGCMYGGAVTAILLNTPGDAAAVMTVLDGYPMARKGRAAAALAIAGVSSFIAGMIGVTCLSFVAVPLAAVALHFGPTEYFALIFFALSTVGALNGNSIAKGMMAVFMGLGLATIGIDLQSGVPRFTMGLAQLQDRVSFLVVVVGLFAIAEVSRMVEGTLGGTLHSVKVEGKLWFTKKEWKRARPAIFRGTAVGFLCGAAPGLGGTLAAMLSYVLEKKISKHPEEFGHGAVEGIAAPEAATNADTCGAFVHLLALGVPGSGATAVIMGAFIMYGIQPGPMLFHTQPDLVWGLIASMYIGNIMLLVLNLPLVGILSKILYVPPGILLCLILGIASAGVYSFNNDVFDLYLALGFGVVGFLFRKLDVPKAPLLFGLILGHTLEQSFRQALTISNGDPTVFVRSPIAAGLLLCAVIMIGASIWSKRRPVKDLQLAEARIAEQRLAEQRLAEHRH</sequence>
<name>A0A158H1C7_9BURK</name>
<feature type="transmembrane region" description="Helical" evidence="1">
    <location>
        <begin position="204"/>
        <end position="223"/>
    </location>
</feature>
<evidence type="ECO:0000313" key="4">
    <source>
        <dbReference type="Proteomes" id="UP000054683"/>
    </source>
</evidence>
<keyword evidence="1" id="KW-1133">Transmembrane helix</keyword>
<feature type="transmembrane region" description="Helical" evidence="1">
    <location>
        <begin position="464"/>
        <end position="487"/>
    </location>
</feature>
<feature type="transmembrane region" description="Helical" evidence="1">
    <location>
        <begin position="319"/>
        <end position="343"/>
    </location>
</feature>